<evidence type="ECO:0000313" key="8">
    <source>
        <dbReference type="EMBL" id="PYB76849.1"/>
    </source>
</evidence>
<proteinExistence type="predicted"/>
<dbReference type="Pfam" id="PF07787">
    <property type="entry name" value="TMEM43"/>
    <property type="match status" value="1"/>
</dbReference>
<accession>A0ABX5NX11</accession>
<keyword evidence="3 7" id="KW-0812">Transmembrane</keyword>
<protein>
    <submittedName>
        <fullName evidence="8">Uncharacterized protein</fullName>
    </submittedName>
</protein>
<evidence type="ECO:0000256" key="4">
    <source>
        <dbReference type="ARBA" id="ARBA00022824"/>
    </source>
</evidence>
<sequence>MGVAMNVVTKTSTSWFSRLGGALTGALVGLVLLIVAIVALFWNEGRSVATYKSLVEGQSIVVTADASRIDPALDGKLVHIESDVKPASDVVDADTGITASGVIGLERKVEMYQWVEEKSSKTEKKLGGGEETVTTYSYTKEWSEKAQDSSKFQETAGHENPEFWLPSSETLVDKAQLGAFSVTGAQIASVGTRETLPITDETAAQASEALGYPGEGRAVMQALYFGANEKAPEIGDTKVRFEKILLPEVSVVAMQHGDRLAEYTTQNGYTLFLLEAGRQPATKMFADSQAENVVLTWVIRVAGIFGLFVGFALIFRIFSVIGDVIPFVGSLIGFGTGLISFILALAIGVTVIAIGWFAVRPLLSIGLLVGVAALVWAYLKYVRKQPTAPAA</sequence>
<evidence type="ECO:0000256" key="5">
    <source>
        <dbReference type="ARBA" id="ARBA00022989"/>
    </source>
</evidence>
<dbReference type="PANTHER" id="PTHR13416:SF2">
    <property type="entry name" value="TRANSMEMBRANE PROTEIN 43"/>
    <property type="match status" value="1"/>
</dbReference>
<evidence type="ECO:0000256" key="3">
    <source>
        <dbReference type="ARBA" id="ARBA00022692"/>
    </source>
</evidence>
<evidence type="ECO:0000256" key="2">
    <source>
        <dbReference type="ARBA" id="ARBA00004586"/>
    </source>
</evidence>
<reference evidence="8 9" key="1">
    <citation type="submission" date="2018-06" db="EMBL/GenBank/DDBJ databases">
        <title>Rhizobium wuzhouense sp. nov., isolated from roots of Oryza officinalis.</title>
        <authorList>
            <person name="Yuan T."/>
        </authorList>
    </citation>
    <scope>NUCLEOTIDE SEQUENCE [LARGE SCALE GENOMIC DNA]</scope>
    <source>
        <strain evidence="8 9">W44</strain>
    </source>
</reference>
<name>A0ABX5NX11_9HYPH</name>
<feature type="transmembrane region" description="Helical" evidence="7">
    <location>
        <begin position="362"/>
        <end position="379"/>
    </location>
</feature>
<feature type="transmembrane region" description="Helical" evidence="7">
    <location>
        <begin position="294"/>
        <end position="315"/>
    </location>
</feature>
<gene>
    <name evidence="8" type="ORF">DMY87_00115</name>
</gene>
<feature type="transmembrane region" description="Helical" evidence="7">
    <location>
        <begin position="21"/>
        <end position="42"/>
    </location>
</feature>
<comment type="caution">
    <text evidence="8">The sequence shown here is derived from an EMBL/GenBank/DDBJ whole genome shotgun (WGS) entry which is preliminary data.</text>
</comment>
<comment type="subcellular location">
    <subcellularLocation>
        <location evidence="1">Endomembrane system</location>
        <topology evidence="1">Multi-pass membrane protein</topology>
    </subcellularLocation>
    <subcellularLocation>
        <location evidence="2">Endoplasmic reticulum membrane</location>
    </subcellularLocation>
</comment>
<dbReference type="InterPro" id="IPR012430">
    <property type="entry name" value="TMEM43_fam"/>
</dbReference>
<keyword evidence="9" id="KW-1185">Reference proteome</keyword>
<evidence type="ECO:0000256" key="6">
    <source>
        <dbReference type="ARBA" id="ARBA00023136"/>
    </source>
</evidence>
<evidence type="ECO:0000256" key="1">
    <source>
        <dbReference type="ARBA" id="ARBA00004127"/>
    </source>
</evidence>
<dbReference type="EMBL" id="QJRY01000001">
    <property type="protein sequence ID" value="PYB76849.1"/>
    <property type="molecule type" value="Genomic_DNA"/>
</dbReference>
<keyword evidence="5 7" id="KW-1133">Transmembrane helix</keyword>
<keyword evidence="6 7" id="KW-0472">Membrane</keyword>
<evidence type="ECO:0000313" key="9">
    <source>
        <dbReference type="Proteomes" id="UP000247536"/>
    </source>
</evidence>
<feature type="transmembrane region" description="Helical" evidence="7">
    <location>
        <begin position="327"/>
        <end position="356"/>
    </location>
</feature>
<dbReference type="PANTHER" id="PTHR13416">
    <property type="match status" value="1"/>
</dbReference>
<dbReference type="Proteomes" id="UP000247536">
    <property type="component" value="Unassembled WGS sequence"/>
</dbReference>
<organism evidence="8 9">
    <name type="scientific">Rhizobium wuzhouense</name>
    <dbReference type="NCBI Taxonomy" id="1986026"/>
    <lineage>
        <taxon>Bacteria</taxon>
        <taxon>Pseudomonadati</taxon>
        <taxon>Pseudomonadota</taxon>
        <taxon>Alphaproteobacteria</taxon>
        <taxon>Hyphomicrobiales</taxon>
        <taxon>Rhizobiaceae</taxon>
        <taxon>Rhizobium/Agrobacterium group</taxon>
        <taxon>Rhizobium</taxon>
    </lineage>
</organism>
<keyword evidence="4" id="KW-0256">Endoplasmic reticulum</keyword>
<evidence type="ECO:0000256" key="7">
    <source>
        <dbReference type="SAM" id="Phobius"/>
    </source>
</evidence>